<dbReference type="OrthoDB" id="543156at2759"/>
<gene>
    <name evidence="2" type="ORF">N7468_009267</name>
</gene>
<reference evidence="2" key="1">
    <citation type="submission" date="2022-11" db="EMBL/GenBank/DDBJ databases">
        <authorList>
            <person name="Petersen C."/>
        </authorList>
    </citation>
    <scope>NUCLEOTIDE SEQUENCE</scope>
    <source>
        <strain evidence="2">IBT 19713</strain>
    </source>
</reference>
<proteinExistence type="predicted"/>
<feature type="domain" description="DJ-1/PfpI" evidence="1">
    <location>
        <begin position="50"/>
        <end position="193"/>
    </location>
</feature>
<dbReference type="AlphaFoldDB" id="A0A9W9NHT4"/>
<dbReference type="GeneID" id="83205866"/>
<sequence>MPSDTLHIGVLLLPDSQLLDVAPVDLLFMLNPDYLASLGLPKPIVDLGQPCKISYIGLDEANKPMNLTSFISVSVTHTISDSEVGVGSLDIILIPGPPPSTMPPAQEWITFIQAHNAAGTTILSICTGALVVAHAGIAAGKLATAPRFLVPRLKKEFPEAKLWDDMARVTCDGNLWMSAGITNGHDLVAAYLRQNYPAPVVNAILAIADIAPRPVKFASKPMTDNAWMLLQVITAIPYRLIRFLKGG</sequence>
<dbReference type="RefSeq" id="XP_058326893.1">
    <property type="nucleotide sequence ID" value="XM_058478563.1"/>
</dbReference>
<dbReference type="InterPro" id="IPR002818">
    <property type="entry name" value="DJ-1/PfpI"/>
</dbReference>
<keyword evidence="3" id="KW-1185">Reference proteome</keyword>
<dbReference type="InterPro" id="IPR029062">
    <property type="entry name" value="Class_I_gatase-like"/>
</dbReference>
<organism evidence="2 3">
    <name type="scientific">Penicillium chermesinum</name>
    <dbReference type="NCBI Taxonomy" id="63820"/>
    <lineage>
        <taxon>Eukaryota</taxon>
        <taxon>Fungi</taxon>
        <taxon>Dikarya</taxon>
        <taxon>Ascomycota</taxon>
        <taxon>Pezizomycotina</taxon>
        <taxon>Eurotiomycetes</taxon>
        <taxon>Eurotiomycetidae</taxon>
        <taxon>Eurotiales</taxon>
        <taxon>Aspergillaceae</taxon>
        <taxon>Penicillium</taxon>
    </lineage>
</organism>
<comment type="caution">
    <text evidence="2">The sequence shown here is derived from an EMBL/GenBank/DDBJ whole genome shotgun (WGS) entry which is preliminary data.</text>
</comment>
<evidence type="ECO:0000313" key="3">
    <source>
        <dbReference type="Proteomes" id="UP001150941"/>
    </source>
</evidence>
<dbReference type="Gene3D" id="3.40.50.880">
    <property type="match status" value="1"/>
</dbReference>
<evidence type="ECO:0000259" key="1">
    <source>
        <dbReference type="Pfam" id="PF01965"/>
    </source>
</evidence>
<name>A0A9W9NHT4_9EURO</name>
<protein>
    <submittedName>
        <fullName evidence="2">DJ-1 domain InhA-type</fullName>
    </submittedName>
</protein>
<accession>A0A9W9NHT4</accession>
<dbReference type="PANTHER" id="PTHR43130:SF7">
    <property type="entry name" value="DJ-1_PFPI DOMAIN-CONTAINING PROTEIN"/>
    <property type="match status" value="1"/>
</dbReference>
<dbReference type="Pfam" id="PF01965">
    <property type="entry name" value="DJ-1_PfpI"/>
    <property type="match status" value="1"/>
</dbReference>
<dbReference type="PANTHER" id="PTHR43130">
    <property type="entry name" value="ARAC-FAMILY TRANSCRIPTIONAL REGULATOR"/>
    <property type="match status" value="1"/>
</dbReference>
<dbReference type="InterPro" id="IPR052158">
    <property type="entry name" value="INH-QAR"/>
</dbReference>
<dbReference type="SUPFAM" id="SSF52317">
    <property type="entry name" value="Class I glutamine amidotransferase-like"/>
    <property type="match status" value="1"/>
</dbReference>
<dbReference type="EMBL" id="JAPQKS010000007">
    <property type="protein sequence ID" value="KAJ5220063.1"/>
    <property type="molecule type" value="Genomic_DNA"/>
</dbReference>
<dbReference type="Proteomes" id="UP001150941">
    <property type="component" value="Unassembled WGS sequence"/>
</dbReference>
<reference evidence="2" key="2">
    <citation type="journal article" date="2023" name="IMA Fungus">
        <title>Comparative genomic study of the Penicillium genus elucidates a diverse pangenome and 15 lateral gene transfer events.</title>
        <authorList>
            <person name="Petersen C."/>
            <person name="Sorensen T."/>
            <person name="Nielsen M.R."/>
            <person name="Sondergaard T.E."/>
            <person name="Sorensen J.L."/>
            <person name="Fitzpatrick D.A."/>
            <person name="Frisvad J.C."/>
            <person name="Nielsen K.L."/>
        </authorList>
    </citation>
    <scope>NUCLEOTIDE SEQUENCE</scope>
    <source>
        <strain evidence="2">IBT 19713</strain>
    </source>
</reference>
<evidence type="ECO:0000313" key="2">
    <source>
        <dbReference type="EMBL" id="KAJ5220063.1"/>
    </source>
</evidence>